<sequence>MIRYHEPATRRCLFFMIPTLGNGGAERVMINLANHLVRHYKIVLISLNDTLPAYPIDERVDVHYLIKQRYEGRSTRLYYAWLTFYKLMRLIIMEKPYKVISFITSANLWTGVICFITNTPYIVSERTSPQRSVGSCAGWKKSLLAYLYRKANAVVVSAANVGQCLSNITQFRKLDNLQQIPNAVTQFPTATTTPVHPRKFVLGVGRLVRVKGFDILIDAFALLHNPDVDLLIVGDGEEREDLEAQCNSLGLYGRVFFTGAKSNIQDYYAQAEVFVLPSRNEGYPNALIEAMSFGCACVAVDCDYGPREIIKNGQNGLLVPQNKLDALANGMNDILTNKSLKEELQFNATQINYTNSPGHITSLWEQTIFQN</sequence>
<dbReference type="GO" id="GO:0016757">
    <property type="term" value="F:glycosyltransferase activity"/>
    <property type="evidence" value="ECO:0007669"/>
    <property type="project" value="InterPro"/>
</dbReference>
<feature type="domain" description="Glycosyl transferase family 1" evidence="1">
    <location>
        <begin position="197"/>
        <end position="349"/>
    </location>
</feature>
<dbReference type="Proteomes" id="UP000244168">
    <property type="component" value="Unassembled WGS sequence"/>
</dbReference>
<keyword evidence="3" id="KW-0808">Transferase</keyword>
<organism evidence="3 4">
    <name type="scientific">Mucilaginibacter yixingensis</name>
    <dbReference type="NCBI Taxonomy" id="1295612"/>
    <lineage>
        <taxon>Bacteria</taxon>
        <taxon>Pseudomonadati</taxon>
        <taxon>Bacteroidota</taxon>
        <taxon>Sphingobacteriia</taxon>
        <taxon>Sphingobacteriales</taxon>
        <taxon>Sphingobacteriaceae</taxon>
        <taxon>Mucilaginibacter</taxon>
    </lineage>
</organism>
<proteinExistence type="predicted"/>
<dbReference type="OrthoDB" id="596635at2"/>
<dbReference type="Gene3D" id="3.40.50.2000">
    <property type="entry name" value="Glycogen Phosphorylase B"/>
    <property type="match status" value="2"/>
</dbReference>
<dbReference type="AlphaFoldDB" id="A0A2T5J9E2"/>
<gene>
    <name evidence="3" type="ORF">C8P68_104171</name>
</gene>
<dbReference type="Pfam" id="PF13439">
    <property type="entry name" value="Glyco_transf_4"/>
    <property type="match status" value="1"/>
</dbReference>
<evidence type="ECO:0000313" key="4">
    <source>
        <dbReference type="Proteomes" id="UP000244168"/>
    </source>
</evidence>
<accession>A0A2T5J9E2</accession>
<dbReference type="InterPro" id="IPR028098">
    <property type="entry name" value="Glyco_trans_4-like_N"/>
</dbReference>
<dbReference type="InterPro" id="IPR001296">
    <property type="entry name" value="Glyco_trans_1"/>
</dbReference>
<dbReference type="EMBL" id="QAOQ01000004">
    <property type="protein sequence ID" value="PTQ96685.1"/>
    <property type="molecule type" value="Genomic_DNA"/>
</dbReference>
<feature type="domain" description="Glycosyltransferase subfamily 4-like N-terminal" evidence="2">
    <location>
        <begin position="23"/>
        <end position="184"/>
    </location>
</feature>
<dbReference type="Pfam" id="PF00534">
    <property type="entry name" value="Glycos_transf_1"/>
    <property type="match status" value="1"/>
</dbReference>
<dbReference type="PANTHER" id="PTHR12526">
    <property type="entry name" value="GLYCOSYLTRANSFERASE"/>
    <property type="match status" value="1"/>
</dbReference>
<keyword evidence="4" id="KW-1185">Reference proteome</keyword>
<protein>
    <submittedName>
        <fullName evidence="3">Glycosyltransferase involved in cell wall biosynthesis</fullName>
    </submittedName>
</protein>
<dbReference type="CDD" id="cd03820">
    <property type="entry name" value="GT4_AmsD-like"/>
    <property type="match status" value="1"/>
</dbReference>
<evidence type="ECO:0000313" key="3">
    <source>
        <dbReference type="EMBL" id="PTQ96685.1"/>
    </source>
</evidence>
<dbReference type="SUPFAM" id="SSF53756">
    <property type="entry name" value="UDP-Glycosyltransferase/glycogen phosphorylase"/>
    <property type="match status" value="1"/>
</dbReference>
<evidence type="ECO:0000259" key="2">
    <source>
        <dbReference type="Pfam" id="PF13439"/>
    </source>
</evidence>
<name>A0A2T5J9E2_9SPHI</name>
<evidence type="ECO:0000259" key="1">
    <source>
        <dbReference type="Pfam" id="PF00534"/>
    </source>
</evidence>
<reference evidence="3 4" key="1">
    <citation type="submission" date="2018-04" db="EMBL/GenBank/DDBJ databases">
        <title>Genomic Encyclopedia of Archaeal and Bacterial Type Strains, Phase II (KMG-II): from individual species to whole genera.</title>
        <authorList>
            <person name="Goeker M."/>
        </authorList>
    </citation>
    <scope>NUCLEOTIDE SEQUENCE [LARGE SCALE GENOMIC DNA]</scope>
    <source>
        <strain evidence="3 4">DSM 26809</strain>
    </source>
</reference>
<comment type="caution">
    <text evidence="3">The sequence shown here is derived from an EMBL/GenBank/DDBJ whole genome shotgun (WGS) entry which is preliminary data.</text>
</comment>